<organism evidence="1">
    <name type="scientific">marine sediment metagenome</name>
    <dbReference type="NCBI Taxonomy" id="412755"/>
    <lineage>
        <taxon>unclassified sequences</taxon>
        <taxon>metagenomes</taxon>
        <taxon>ecological metagenomes</taxon>
    </lineage>
</organism>
<dbReference type="SUPFAM" id="SSF50998">
    <property type="entry name" value="Quinoprotein alcohol dehydrogenase-like"/>
    <property type="match status" value="1"/>
</dbReference>
<dbReference type="PANTHER" id="PTHR35340:SF5">
    <property type="entry name" value="ASST-DOMAIN-CONTAINING PROTEIN"/>
    <property type="match status" value="1"/>
</dbReference>
<dbReference type="GO" id="GO:0004062">
    <property type="term" value="F:aryl sulfotransferase activity"/>
    <property type="evidence" value="ECO:0007669"/>
    <property type="project" value="InterPro"/>
</dbReference>
<protein>
    <submittedName>
        <fullName evidence="1">Uncharacterized protein</fullName>
    </submittedName>
</protein>
<name>A0A0F9ARI1_9ZZZZ</name>
<evidence type="ECO:0000313" key="1">
    <source>
        <dbReference type="EMBL" id="KKL04212.1"/>
    </source>
</evidence>
<dbReference type="InterPro" id="IPR011047">
    <property type="entry name" value="Quinoprotein_ADH-like_sf"/>
</dbReference>
<feature type="non-terminal residue" evidence="1">
    <location>
        <position position="239"/>
    </location>
</feature>
<gene>
    <name evidence="1" type="ORF">LCGC14_2618320</name>
</gene>
<dbReference type="Pfam" id="PF05935">
    <property type="entry name" value="Arylsulfotrans"/>
    <property type="match status" value="1"/>
</dbReference>
<comment type="caution">
    <text evidence="1">The sequence shown here is derived from an EMBL/GenBank/DDBJ whole genome shotgun (WGS) entry which is preliminary data.</text>
</comment>
<dbReference type="AlphaFoldDB" id="A0A0F9ARI1"/>
<accession>A0A0F9ARI1</accession>
<proteinExistence type="predicted"/>
<sequence length="239" mass="27333">MSIAKSALKGVTYYDKTKSAGGYTLFSTYNYDVWLIDMEGNIVNRWRMPYSPGSHQWLRPTGNMIHAGMIKSHEEMGLPIEMTAIGGVLVEVDWDSNLTWKAMAPYSNHDIRPMDNGHVMYHSYNPEGILPDDLAQKMKGGLAGTEFEGQVWGDMVHELDRDGKVVWEWKAFEHLDPVLDCSCMLEKRSLWPYINSLWICEDGNVLMSLRAANEVIRVDYKTGRIIARYGKGKIFHQHD</sequence>
<reference evidence="1" key="1">
    <citation type="journal article" date="2015" name="Nature">
        <title>Complex archaea that bridge the gap between prokaryotes and eukaryotes.</title>
        <authorList>
            <person name="Spang A."/>
            <person name="Saw J.H."/>
            <person name="Jorgensen S.L."/>
            <person name="Zaremba-Niedzwiedzka K."/>
            <person name="Martijn J."/>
            <person name="Lind A.E."/>
            <person name="van Eijk R."/>
            <person name="Schleper C."/>
            <person name="Guy L."/>
            <person name="Ettema T.J."/>
        </authorList>
    </citation>
    <scope>NUCLEOTIDE SEQUENCE</scope>
</reference>
<dbReference type="EMBL" id="LAZR01044620">
    <property type="protein sequence ID" value="KKL04212.1"/>
    <property type="molecule type" value="Genomic_DNA"/>
</dbReference>
<dbReference type="InterPro" id="IPR010262">
    <property type="entry name" value="Arylsulfotransferase_bact"/>
</dbReference>
<dbReference type="PANTHER" id="PTHR35340">
    <property type="entry name" value="PQQ ENZYME REPEAT PROTEIN-RELATED"/>
    <property type="match status" value="1"/>
</dbReference>
<dbReference type="InterPro" id="IPR053143">
    <property type="entry name" value="Arylsulfate_ST"/>
</dbReference>